<name>A0A917MTW2_9MICC</name>
<feature type="compositionally biased region" description="Low complexity" evidence="1">
    <location>
        <begin position="38"/>
        <end position="64"/>
    </location>
</feature>
<dbReference type="EMBL" id="BMDC01000002">
    <property type="protein sequence ID" value="GGH63909.1"/>
    <property type="molecule type" value="Genomic_DNA"/>
</dbReference>
<feature type="region of interest" description="Disordered" evidence="1">
    <location>
        <begin position="16"/>
        <end position="129"/>
    </location>
</feature>
<feature type="compositionally biased region" description="Acidic residues" evidence="1">
    <location>
        <begin position="111"/>
        <end position="129"/>
    </location>
</feature>
<accession>A0A917MTW2</accession>
<evidence type="ECO:0000256" key="1">
    <source>
        <dbReference type="SAM" id="MobiDB-lite"/>
    </source>
</evidence>
<dbReference type="Proteomes" id="UP000600171">
    <property type="component" value="Unassembled WGS sequence"/>
</dbReference>
<proteinExistence type="predicted"/>
<sequence length="129" mass="13521">MSIAVVATILALALSMGRQDDAPEVAEEPVVLQGGQFSSASPSSKPSPTAEKESSTPSASPSPSKVEEPASEPAPPAPAQPAPAASSQQIPVEQAPEVVYQTPVEQPYYPTDDDDDFEYDDDAYEVDDD</sequence>
<evidence type="ECO:0000313" key="3">
    <source>
        <dbReference type="Proteomes" id="UP000600171"/>
    </source>
</evidence>
<protein>
    <submittedName>
        <fullName evidence="2">Uncharacterized protein</fullName>
    </submittedName>
</protein>
<evidence type="ECO:0000313" key="2">
    <source>
        <dbReference type="EMBL" id="GGH63909.1"/>
    </source>
</evidence>
<gene>
    <name evidence="2" type="ORF">GCM10007359_15690</name>
</gene>
<keyword evidence="3" id="KW-1185">Reference proteome</keyword>
<reference evidence="2 3" key="1">
    <citation type="journal article" date="2014" name="Int. J. Syst. Evol. Microbiol.">
        <title>Complete genome sequence of Corynebacterium casei LMG S-19264T (=DSM 44701T), isolated from a smear-ripened cheese.</title>
        <authorList>
            <consortium name="US DOE Joint Genome Institute (JGI-PGF)"/>
            <person name="Walter F."/>
            <person name="Albersmeier A."/>
            <person name="Kalinowski J."/>
            <person name="Ruckert C."/>
        </authorList>
    </citation>
    <scope>NUCLEOTIDE SEQUENCE [LARGE SCALE GENOMIC DNA]</scope>
    <source>
        <strain evidence="2 3">CCM 8669</strain>
    </source>
</reference>
<feature type="compositionally biased region" description="Pro residues" evidence="1">
    <location>
        <begin position="72"/>
        <end position="81"/>
    </location>
</feature>
<dbReference type="AlphaFoldDB" id="A0A917MTW2"/>
<comment type="caution">
    <text evidence="2">The sequence shown here is derived from an EMBL/GenBank/DDBJ whole genome shotgun (WGS) entry which is preliminary data.</text>
</comment>
<organism evidence="2 3">
    <name type="scientific">Rothia aerolata</name>
    <dbReference type="NCBI Taxonomy" id="1812262"/>
    <lineage>
        <taxon>Bacteria</taxon>
        <taxon>Bacillati</taxon>
        <taxon>Actinomycetota</taxon>
        <taxon>Actinomycetes</taxon>
        <taxon>Micrococcales</taxon>
        <taxon>Micrococcaceae</taxon>
        <taxon>Rothia</taxon>
    </lineage>
</organism>